<dbReference type="SMART" id="SM00499">
    <property type="entry name" value="AAI"/>
    <property type="match status" value="1"/>
</dbReference>
<evidence type="ECO:0000256" key="2">
    <source>
        <dbReference type="ARBA" id="ARBA00009748"/>
    </source>
</evidence>
<feature type="signal peptide" evidence="10">
    <location>
        <begin position="1"/>
        <end position="25"/>
    </location>
</feature>
<comment type="subcellular location">
    <subcellularLocation>
        <location evidence="1">Cell membrane</location>
        <topology evidence="1">Lipid-anchor</topology>
        <topology evidence="1">GPI-anchor</topology>
    </subcellularLocation>
</comment>
<gene>
    <name evidence="12" type="ORF">NE237_015544</name>
</gene>
<feature type="compositionally biased region" description="Polar residues" evidence="8">
    <location>
        <begin position="131"/>
        <end position="140"/>
    </location>
</feature>
<keyword evidence="9" id="KW-0472">Membrane</keyword>
<name>A0A9Q0KE13_9MAGN</name>
<keyword evidence="9" id="KW-0812">Transmembrane</keyword>
<accession>A0A9Q0KE13</accession>
<evidence type="ECO:0000256" key="9">
    <source>
        <dbReference type="SAM" id="Phobius"/>
    </source>
</evidence>
<feature type="region of interest" description="Disordered" evidence="8">
    <location>
        <begin position="106"/>
        <end position="140"/>
    </location>
</feature>
<evidence type="ECO:0000256" key="6">
    <source>
        <dbReference type="ARBA" id="ARBA00023180"/>
    </source>
</evidence>
<evidence type="ECO:0000313" key="12">
    <source>
        <dbReference type="EMBL" id="KAJ4968843.1"/>
    </source>
</evidence>
<evidence type="ECO:0000256" key="4">
    <source>
        <dbReference type="ARBA" id="ARBA00022729"/>
    </source>
</evidence>
<dbReference type="GO" id="GO:0006869">
    <property type="term" value="P:lipid transport"/>
    <property type="evidence" value="ECO:0007669"/>
    <property type="project" value="InterPro"/>
</dbReference>
<keyword evidence="13" id="KW-1185">Reference proteome</keyword>
<keyword evidence="3" id="KW-0336">GPI-anchor</keyword>
<comment type="caution">
    <text evidence="12">The sequence shown here is derived from an EMBL/GenBank/DDBJ whole genome shotgun (WGS) entry which is preliminary data.</text>
</comment>
<feature type="transmembrane region" description="Helical" evidence="9">
    <location>
        <begin position="147"/>
        <end position="166"/>
    </location>
</feature>
<dbReference type="Gene3D" id="1.10.110.10">
    <property type="entry name" value="Plant lipid-transfer and hydrophobic proteins"/>
    <property type="match status" value="1"/>
</dbReference>
<evidence type="ECO:0000259" key="11">
    <source>
        <dbReference type="SMART" id="SM00499"/>
    </source>
</evidence>
<keyword evidence="9" id="KW-1133">Transmembrane helix</keyword>
<keyword evidence="7" id="KW-0449">Lipoprotein</keyword>
<dbReference type="InterPro" id="IPR016140">
    <property type="entry name" value="Bifunc_inhib/LTP/seed_store"/>
</dbReference>
<dbReference type="InterPro" id="IPR036312">
    <property type="entry name" value="Bifun_inhib/LTP/seed_sf"/>
</dbReference>
<comment type="similarity">
    <text evidence="2">Belongs to the plant LTP family.</text>
</comment>
<dbReference type="InterPro" id="IPR043325">
    <property type="entry name" value="LTSS"/>
</dbReference>
<dbReference type="InterPro" id="IPR000528">
    <property type="entry name" value="Plant_nsLTP"/>
</dbReference>
<dbReference type="GO" id="GO:0008289">
    <property type="term" value="F:lipid binding"/>
    <property type="evidence" value="ECO:0007669"/>
    <property type="project" value="InterPro"/>
</dbReference>
<reference evidence="12" key="1">
    <citation type="journal article" date="2023" name="Plant J.">
        <title>The genome of the king protea, Protea cynaroides.</title>
        <authorList>
            <person name="Chang J."/>
            <person name="Duong T.A."/>
            <person name="Schoeman C."/>
            <person name="Ma X."/>
            <person name="Roodt D."/>
            <person name="Barker N."/>
            <person name="Li Z."/>
            <person name="Van de Peer Y."/>
            <person name="Mizrachi E."/>
        </authorList>
    </citation>
    <scope>NUCLEOTIDE SEQUENCE</scope>
    <source>
        <tissue evidence="12">Young leaves</tissue>
    </source>
</reference>
<dbReference type="GO" id="GO:0098552">
    <property type="term" value="C:side of membrane"/>
    <property type="evidence" value="ECO:0007669"/>
    <property type="project" value="UniProtKB-KW"/>
</dbReference>
<keyword evidence="4 10" id="KW-0732">Signal</keyword>
<dbReference type="PANTHER" id="PTHR33044">
    <property type="entry name" value="BIFUNCTIONAL INHIBITOR/LIPID-TRANSFER PROTEIN/SEED STORAGE 2S ALBUMIN SUPERFAMILY PROTEIN-RELATED"/>
    <property type="match status" value="1"/>
</dbReference>
<dbReference type="AlphaFoldDB" id="A0A9Q0KE13"/>
<evidence type="ECO:0000256" key="8">
    <source>
        <dbReference type="SAM" id="MobiDB-lite"/>
    </source>
</evidence>
<evidence type="ECO:0000256" key="1">
    <source>
        <dbReference type="ARBA" id="ARBA00004609"/>
    </source>
</evidence>
<sequence length="168" mass="16923">MAAKAMEIIGLVAVFMALLWAGASAQSSCTNALVSMSPCLNYITGNSSTPSSSCCSQLASVVSSQPQCLCQVLDGGGSSMGININKTQAMALPGACNVQTPPVSKCNGASPSPAGTPSTPSHSTPSGTVTETAPSTDNSSDGSVSKLSFSLLFFLFFVASYSSTFISI</sequence>
<keyword evidence="5" id="KW-1015">Disulfide bond</keyword>
<dbReference type="FunFam" id="1.10.110.10:FF:000001">
    <property type="entry name" value="Bifunctional inhibitor/lipid-transfer protein/seed storage 2S albumin superfamily protein"/>
    <property type="match status" value="1"/>
</dbReference>
<dbReference type="GO" id="GO:0005886">
    <property type="term" value="C:plasma membrane"/>
    <property type="evidence" value="ECO:0007669"/>
    <property type="project" value="UniProtKB-SubCell"/>
</dbReference>
<dbReference type="Proteomes" id="UP001141806">
    <property type="component" value="Unassembled WGS sequence"/>
</dbReference>
<feature type="compositionally biased region" description="Low complexity" evidence="8">
    <location>
        <begin position="108"/>
        <end position="130"/>
    </location>
</feature>
<evidence type="ECO:0000313" key="13">
    <source>
        <dbReference type="Proteomes" id="UP001141806"/>
    </source>
</evidence>
<dbReference type="Pfam" id="PF14368">
    <property type="entry name" value="LTP_2"/>
    <property type="match status" value="1"/>
</dbReference>
<dbReference type="OrthoDB" id="911994at2759"/>
<evidence type="ECO:0000256" key="7">
    <source>
        <dbReference type="ARBA" id="ARBA00023288"/>
    </source>
</evidence>
<feature type="chain" id="PRO_5040343478" description="Bifunctional inhibitor/plant lipid transfer protein/seed storage helical domain-containing protein" evidence="10">
    <location>
        <begin position="26"/>
        <end position="168"/>
    </location>
</feature>
<organism evidence="12 13">
    <name type="scientific">Protea cynaroides</name>
    <dbReference type="NCBI Taxonomy" id="273540"/>
    <lineage>
        <taxon>Eukaryota</taxon>
        <taxon>Viridiplantae</taxon>
        <taxon>Streptophyta</taxon>
        <taxon>Embryophyta</taxon>
        <taxon>Tracheophyta</taxon>
        <taxon>Spermatophyta</taxon>
        <taxon>Magnoliopsida</taxon>
        <taxon>Proteales</taxon>
        <taxon>Proteaceae</taxon>
        <taxon>Protea</taxon>
    </lineage>
</organism>
<evidence type="ECO:0000256" key="10">
    <source>
        <dbReference type="SAM" id="SignalP"/>
    </source>
</evidence>
<evidence type="ECO:0000256" key="3">
    <source>
        <dbReference type="ARBA" id="ARBA00022622"/>
    </source>
</evidence>
<dbReference type="SUPFAM" id="SSF47699">
    <property type="entry name" value="Bifunctional inhibitor/lipid-transfer protein/seed storage 2S albumin"/>
    <property type="match status" value="1"/>
</dbReference>
<dbReference type="EMBL" id="JAMYWD010000006">
    <property type="protein sequence ID" value="KAJ4968843.1"/>
    <property type="molecule type" value="Genomic_DNA"/>
</dbReference>
<feature type="domain" description="Bifunctional inhibitor/plant lipid transfer protein/seed storage helical" evidence="11">
    <location>
        <begin position="29"/>
        <end position="106"/>
    </location>
</feature>
<proteinExistence type="inferred from homology"/>
<protein>
    <recommendedName>
        <fullName evidence="11">Bifunctional inhibitor/plant lipid transfer protein/seed storage helical domain-containing protein</fullName>
    </recommendedName>
</protein>
<evidence type="ECO:0000256" key="5">
    <source>
        <dbReference type="ARBA" id="ARBA00023157"/>
    </source>
</evidence>
<dbReference type="PRINTS" id="PR00382">
    <property type="entry name" value="LIPIDTRNSFER"/>
</dbReference>
<dbReference type="CDD" id="cd00010">
    <property type="entry name" value="AAI_LTSS"/>
    <property type="match status" value="1"/>
</dbReference>
<keyword evidence="6" id="KW-0325">Glycoprotein</keyword>